<evidence type="ECO:0000313" key="3">
    <source>
        <dbReference type="Proteomes" id="UP000051063"/>
    </source>
</evidence>
<dbReference type="RefSeq" id="WP_055743259.1">
    <property type="nucleotide sequence ID" value="NZ_LJJB01000007.1"/>
</dbReference>
<comment type="caution">
    <text evidence="2">The sequence shown here is derived from an EMBL/GenBank/DDBJ whole genome shotgun (WGS) entry which is preliminary data.</text>
</comment>
<dbReference type="Gene3D" id="2.120.10.30">
    <property type="entry name" value="TolB, C-terminal domain"/>
    <property type="match status" value="1"/>
</dbReference>
<organism evidence="2 3">
    <name type="scientific">Brevibacillus choshinensis</name>
    <dbReference type="NCBI Taxonomy" id="54911"/>
    <lineage>
        <taxon>Bacteria</taxon>
        <taxon>Bacillati</taxon>
        <taxon>Bacillota</taxon>
        <taxon>Bacilli</taxon>
        <taxon>Bacillales</taxon>
        <taxon>Paenibacillaceae</taxon>
        <taxon>Brevibacillus</taxon>
    </lineage>
</organism>
<evidence type="ECO:0000256" key="1">
    <source>
        <dbReference type="SAM" id="SignalP"/>
    </source>
</evidence>
<accession>A0ABR5NBN5</accession>
<feature type="signal peptide" evidence="1">
    <location>
        <begin position="1"/>
        <end position="25"/>
    </location>
</feature>
<dbReference type="EMBL" id="LJJB01000007">
    <property type="protein sequence ID" value="KQL48962.1"/>
    <property type="molecule type" value="Genomic_DNA"/>
</dbReference>
<sequence length="378" mass="43292">MKRLLLVSILTLGLLGSVLPSGTQANGQSEQPTHEPSVIYQITADGKSKKVVAQMPYMHRGAISPSGRYVYTERIGYGKDDPTVPYLYNIQTKKLTQLSGFAKWSPKQDTLYIQERGGIIRVNPADGTKTVLVQAVPQYPVLDFLVSPDEQYMAFSRKNEKSGDASQATHLYLQHLPTRKMKINDRYAWELTAYRGIEQFYWLPTSKKLFYRTKDAYKELDLPTGLKYVHKLYAFPSYSMDMKYRYVLASNEEYLLDLQSGKKVMLQKEPQMIMEGQLDTISWSPAGHQFAAEQFFRPSNSQDSYMMLRYYREAPGFLLPFGGVGLSDYSPYLNKKANVRLIGWAKDGKSFYVADWASIYSSDFSPEKLDPYLQVMEK</sequence>
<dbReference type="Proteomes" id="UP000051063">
    <property type="component" value="Unassembled WGS sequence"/>
</dbReference>
<dbReference type="InterPro" id="IPR011042">
    <property type="entry name" value="6-blade_b-propeller_TolB-like"/>
</dbReference>
<protein>
    <submittedName>
        <fullName evidence="2">Uncharacterized protein</fullName>
    </submittedName>
</protein>
<dbReference type="SUPFAM" id="SSF82171">
    <property type="entry name" value="DPP6 N-terminal domain-like"/>
    <property type="match status" value="1"/>
</dbReference>
<evidence type="ECO:0000313" key="2">
    <source>
        <dbReference type="EMBL" id="KQL48962.1"/>
    </source>
</evidence>
<keyword evidence="1" id="KW-0732">Signal</keyword>
<gene>
    <name evidence="2" type="ORF">AN963_04000</name>
</gene>
<reference evidence="2 3" key="1">
    <citation type="submission" date="2015-09" db="EMBL/GenBank/DDBJ databases">
        <title>Genome sequencing project for genomic taxonomy and phylogenomics of Bacillus-like bacteria.</title>
        <authorList>
            <person name="Liu B."/>
            <person name="Wang J."/>
            <person name="Zhu Y."/>
            <person name="Liu G."/>
            <person name="Chen Q."/>
            <person name="Chen Z."/>
            <person name="Lan J."/>
            <person name="Che J."/>
            <person name="Ge C."/>
            <person name="Shi H."/>
            <person name="Pan Z."/>
            <person name="Liu X."/>
        </authorList>
    </citation>
    <scope>NUCLEOTIDE SEQUENCE [LARGE SCALE GENOMIC DNA]</scope>
    <source>
        <strain evidence="2 3">DSM 8552</strain>
    </source>
</reference>
<keyword evidence="3" id="KW-1185">Reference proteome</keyword>
<feature type="chain" id="PRO_5045877808" evidence="1">
    <location>
        <begin position="26"/>
        <end position="378"/>
    </location>
</feature>
<name>A0ABR5NBN5_BRECH</name>
<proteinExistence type="predicted"/>